<dbReference type="InterPro" id="IPR028923">
    <property type="entry name" value="SAICAR_synt/ADE2_N"/>
</dbReference>
<dbReference type="Ensembl" id="ENSPEMT00000037319.1">
    <property type="protein sequence ID" value="ENSPEMP00000032705.1"/>
    <property type="gene ID" value="ENSPEMG00000028408.1"/>
</dbReference>
<dbReference type="GeneTree" id="ENSGT00940000181098"/>
<evidence type="ECO:0000313" key="8">
    <source>
        <dbReference type="Ensembl" id="ENSPEMP00000032705.1"/>
    </source>
</evidence>
<dbReference type="PANTHER" id="PTHR43599">
    <property type="entry name" value="MULTIFUNCTIONAL PROTEIN ADE2"/>
    <property type="match status" value="1"/>
</dbReference>
<dbReference type="GO" id="GO:0005829">
    <property type="term" value="C:cytosol"/>
    <property type="evidence" value="ECO:0007669"/>
    <property type="project" value="TreeGrafter"/>
</dbReference>
<dbReference type="Gene3D" id="3.30.200.20">
    <property type="entry name" value="Phosphorylase Kinase, domain 1"/>
    <property type="match status" value="1"/>
</dbReference>
<evidence type="ECO:0000256" key="5">
    <source>
        <dbReference type="ARBA" id="ARBA00022755"/>
    </source>
</evidence>
<evidence type="ECO:0000256" key="2">
    <source>
        <dbReference type="ARBA" id="ARBA00012217"/>
    </source>
</evidence>
<comment type="pathway">
    <text evidence="1">Purine metabolism; IMP biosynthesis via de novo pathway; 5-amino-1-(5-phospho-D-ribosyl)imidazole-4-carboxamide from 5-amino-1-(5-phospho-D-ribosyl)imidazole-4-carboxylate: step 1/2.</text>
</comment>
<dbReference type="EC" id="6.3.2.6" evidence="2"/>
<keyword evidence="4" id="KW-0547">Nucleotide-binding</keyword>
<dbReference type="PANTHER" id="PTHR43599:SF11">
    <property type="entry name" value="BIFUNCTIONAL PHOSPHORIBOSYLAMINOIMIDAZOLE CARBOXYLASE_PHOSPHORIBOSYLAMINOIMIDAZOLE SUCCINOCARBOXAMIDE SYNTHETASE"/>
    <property type="match status" value="1"/>
</dbReference>
<feature type="domain" description="SAICAR synthetase/ADE2 N-terminal" evidence="7">
    <location>
        <begin position="10"/>
        <end position="99"/>
    </location>
</feature>
<dbReference type="GO" id="GO:0004639">
    <property type="term" value="F:phosphoribosylaminoimidazolesuccinocarboxamide synthase activity"/>
    <property type="evidence" value="ECO:0007669"/>
    <property type="project" value="UniProtKB-EC"/>
</dbReference>
<evidence type="ECO:0000256" key="6">
    <source>
        <dbReference type="ARBA" id="ARBA00022840"/>
    </source>
</evidence>
<evidence type="ECO:0000256" key="4">
    <source>
        <dbReference type="ARBA" id="ARBA00022741"/>
    </source>
</evidence>
<dbReference type="GO" id="GO:0006189">
    <property type="term" value="P:'de novo' IMP biosynthetic process"/>
    <property type="evidence" value="ECO:0007669"/>
    <property type="project" value="UniProtKB-UniPathway"/>
</dbReference>
<organism evidence="8 9">
    <name type="scientific">Peromyscus maniculatus bairdii</name>
    <name type="common">Prairie deer mouse</name>
    <dbReference type="NCBI Taxonomy" id="230844"/>
    <lineage>
        <taxon>Eukaryota</taxon>
        <taxon>Metazoa</taxon>
        <taxon>Chordata</taxon>
        <taxon>Craniata</taxon>
        <taxon>Vertebrata</taxon>
        <taxon>Euteleostomi</taxon>
        <taxon>Mammalia</taxon>
        <taxon>Eutheria</taxon>
        <taxon>Euarchontoglires</taxon>
        <taxon>Glires</taxon>
        <taxon>Rodentia</taxon>
        <taxon>Myomorpha</taxon>
        <taxon>Muroidea</taxon>
        <taxon>Cricetidae</taxon>
        <taxon>Neotominae</taxon>
        <taxon>Peromyscus</taxon>
    </lineage>
</organism>
<dbReference type="Pfam" id="PF01259">
    <property type="entry name" value="SAICAR_synt"/>
    <property type="match status" value="1"/>
</dbReference>
<dbReference type="InterPro" id="IPR050089">
    <property type="entry name" value="SAICAR_synthetase"/>
</dbReference>
<keyword evidence="3" id="KW-0436">Ligase</keyword>
<name>A0A8C8UML9_PERMB</name>
<reference evidence="8 9" key="1">
    <citation type="submission" date="2018-10" db="EMBL/GenBank/DDBJ databases">
        <title>Improved assembly of the deer mouse Peromyscus maniculatus genome.</title>
        <authorList>
            <person name="Lassance J.-M."/>
            <person name="Hoekstra H.E."/>
        </authorList>
    </citation>
    <scope>NUCLEOTIDE SEQUENCE [LARGE SCALE GENOMIC DNA]</scope>
</reference>
<evidence type="ECO:0000256" key="1">
    <source>
        <dbReference type="ARBA" id="ARBA00004672"/>
    </source>
</evidence>
<proteinExistence type="predicted"/>
<evidence type="ECO:0000313" key="9">
    <source>
        <dbReference type="Proteomes" id="UP000694547"/>
    </source>
</evidence>
<evidence type="ECO:0000259" key="7">
    <source>
        <dbReference type="Pfam" id="PF01259"/>
    </source>
</evidence>
<dbReference type="AlphaFoldDB" id="A0A8C8UML9"/>
<sequence length="124" mass="14018">MSYGPSVNNSEGKTKEVHESLDYPRRILLQSQERIIAGNACRKNHLEGKAANSNKPTSCNFQLLQGACIKTVFTRKCGEPAFIAPQCEMIPIERVCQRIQLVLKRNPSGKEECKFYSLKIETLF</sequence>
<dbReference type="GO" id="GO:0005524">
    <property type="term" value="F:ATP binding"/>
    <property type="evidence" value="ECO:0007669"/>
    <property type="project" value="UniProtKB-KW"/>
</dbReference>
<keyword evidence="5" id="KW-0658">Purine biosynthesis</keyword>
<reference evidence="8" key="2">
    <citation type="submission" date="2025-08" db="UniProtKB">
        <authorList>
            <consortium name="Ensembl"/>
        </authorList>
    </citation>
    <scope>IDENTIFICATION</scope>
</reference>
<dbReference type="FunFam" id="3.30.200.20:FF:000183">
    <property type="entry name" value="Probable multifunctional protein ADE2"/>
    <property type="match status" value="1"/>
</dbReference>
<accession>A0A8C8UML9</accession>
<reference evidence="8" key="3">
    <citation type="submission" date="2025-09" db="UniProtKB">
        <authorList>
            <consortium name="Ensembl"/>
        </authorList>
    </citation>
    <scope>IDENTIFICATION</scope>
</reference>
<dbReference type="SUPFAM" id="SSF56104">
    <property type="entry name" value="SAICAR synthase-like"/>
    <property type="match status" value="1"/>
</dbReference>
<keyword evidence="6" id="KW-0067">ATP-binding</keyword>
<dbReference type="UniPathway" id="UPA00074">
    <property type="reaction ID" value="UER00131"/>
</dbReference>
<evidence type="ECO:0000256" key="3">
    <source>
        <dbReference type="ARBA" id="ARBA00022598"/>
    </source>
</evidence>
<protein>
    <recommendedName>
        <fullName evidence="2">phosphoribosylaminoimidazolesuccinocarboxamide synthase</fullName>
        <ecNumber evidence="2">6.3.2.6</ecNumber>
    </recommendedName>
</protein>
<keyword evidence="9" id="KW-1185">Reference proteome</keyword>
<dbReference type="Proteomes" id="UP000694547">
    <property type="component" value="Chromosome 3"/>
</dbReference>